<keyword evidence="3" id="KW-1185">Reference proteome</keyword>
<dbReference type="GO" id="GO:0008757">
    <property type="term" value="F:S-adenosylmethionine-dependent methyltransferase activity"/>
    <property type="evidence" value="ECO:0007669"/>
    <property type="project" value="InterPro"/>
</dbReference>
<sequence>MCGGERFAHHDVLWGNLISQWELSQEEAAYINVQQGTACVGCGSNVRSIALADAFLRYHESPSPLVEWVHAPLAQSLQTLEINEAGTLSGILKNIPHHRLVRYPEYDMMALDLESESFDIVLHSDTFEHISDPVKGLKECRRVLRRGGACVFTVPIIVGRLSRGRHERSPSYHGHPGCLDEAMRVHTEFGADVWEVVLSAGFSECRIVSYCYPAGIALIAVA</sequence>
<dbReference type="eggNOG" id="COG2226">
    <property type="taxonomic scope" value="Bacteria"/>
</dbReference>
<proteinExistence type="predicted"/>
<dbReference type="KEGG" id="nde:NIDE3431"/>
<accession>D8PIN0</accession>
<organism evidence="2 3">
    <name type="scientific">Nitrospira defluvii</name>
    <dbReference type="NCBI Taxonomy" id="330214"/>
    <lineage>
        <taxon>Bacteria</taxon>
        <taxon>Pseudomonadati</taxon>
        <taxon>Nitrospirota</taxon>
        <taxon>Nitrospiria</taxon>
        <taxon>Nitrospirales</taxon>
        <taxon>Nitrospiraceae</taxon>
        <taxon>Nitrospira</taxon>
    </lineage>
</organism>
<evidence type="ECO:0000313" key="2">
    <source>
        <dbReference type="EMBL" id="CBK43117.1"/>
    </source>
</evidence>
<dbReference type="HOGENOM" id="CLU_1118317_0_0_0"/>
<dbReference type="EMBL" id="FP929003">
    <property type="protein sequence ID" value="CBK43117.1"/>
    <property type="molecule type" value="Genomic_DNA"/>
</dbReference>
<dbReference type="InterPro" id="IPR029063">
    <property type="entry name" value="SAM-dependent_MTases_sf"/>
</dbReference>
<dbReference type="STRING" id="330214.NIDE3431"/>
<dbReference type="Pfam" id="PF08241">
    <property type="entry name" value="Methyltransf_11"/>
    <property type="match status" value="1"/>
</dbReference>
<dbReference type="Proteomes" id="UP000001660">
    <property type="component" value="Chromosome"/>
</dbReference>
<evidence type="ECO:0000259" key="1">
    <source>
        <dbReference type="Pfam" id="PF08241"/>
    </source>
</evidence>
<feature type="domain" description="Methyltransferase type 11" evidence="1">
    <location>
        <begin position="95"/>
        <end position="152"/>
    </location>
</feature>
<dbReference type="Gene3D" id="3.40.50.150">
    <property type="entry name" value="Vaccinia Virus protein VP39"/>
    <property type="match status" value="1"/>
</dbReference>
<gene>
    <name evidence="2" type="ORF">NIDE3431</name>
</gene>
<dbReference type="AlphaFoldDB" id="D8PIN0"/>
<dbReference type="InterPro" id="IPR013216">
    <property type="entry name" value="Methyltransf_11"/>
</dbReference>
<dbReference type="SUPFAM" id="SSF53335">
    <property type="entry name" value="S-adenosyl-L-methionine-dependent methyltransferases"/>
    <property type="match status" value="1"/>
</dbReference>
<name>D8PIN0_9BACT</name>
<reference evidence="2 3" key="1">
    <citation type="journal article" date="2010" name="Proc. Natl. Acad. Sci. U.S.A.">
        <title>A Nitrospira metagenome illuminates the physiology and evolution of globally important nitrite-oxidizing bacteria.</title>
        <authorList>
            <person name="Lucker S."/>
            <person name="Wagner M."/>
            <person name="Maixner F."/>
            <person name="Pelletier E."/>
            <person name="Koch H."/>
            <person name="Vacherie B."/>
            <person name="Rattei T."/>
            <person name="Sinninghe Damste J."/>
            <person name="Spieck E."/>
            <person name="Le Paslier D."/>
            <person name="Daims H."/>
        </authorList>
    </citation>
    <scope>NUCLEOTIDE SEQUENCE [LARGE SCALE GENOMIC DNA]</scope>
</reference>
<protein>
    <recommendedName>
        <fullName evidence="1">Methyltransferase type 11 domain-containing protein</fullName>
    </recommendedName>
</protein>
<evidence type="ECO:0000313" key="3">
    <source>
        <dbReference type="Proteomes" id="UP000001660"/>
    </source>
</evidence>